<keyword evidence="2" id="KW-1185">Reference proteome</keyword>
<dbReference type="RefSeq" id="WP_394487628.1">
    <property type="nucleotide sequence ID" value="NZ_JBIGIA010000005.1"/>
</dbReference>
<dbReference type="EMBL" id="JBIGIA010000005">
    <property type="protein sequence ID" value="MFG6456851.1"/>
    <property type="molecule type" value="Genomic_DNA"/>
</dbReference>
<sequence>MATIFSANRSNVLVDGEAIEGLQSLAFRVVTEREDIRAIGSAERVGISFGLRTVQGEIAVRSANYKLDDHLTAQSAFQIVANLKKDEAADGPKRTVSFDDCFVENKDFNIGAGGTVITTYAFSATRVREE</sequence>
<accession>A0ABW7G4P1</accession>
<organism evidence="1 2">
    <name type="scientific">Pelomonas nitida</name>
    <dbReference type="NCBI Taxonomy" id="3299027"/>
    <lineage>
        <taxon>Bacteria</taxon>
        <taxon>Pseudomonadati</taxon>
        <taxon>Pseudomonadota</taxon>
        <taxon>Betaproteobacteria</taxon>
        <taxon>Burkholderiales</taxon>
        <taxon>Sphaerotilaceae</taxon>
        <taxon>Roseateles</taxon>
    </lineage>
</organism>
<reference evidence="1 2" key="1">
    <citation type="submission" date="2024-09" db="EMBL/GenBank/DDBJ databases">
        <title>Novel species of the genus Pelomonas and Roseateles isolated from streams.</title>
        <authorList>
            <person name="Lu H."/>
        </authorList>
    </citation>
    <scope>NUCLEOTIDE SEQUENCE [LARGE SCALE GENOMIC DNA]</scope>
    <source>
        <strain evidence="1 2">BYS96W</strain>
    </source>
</reference>
<proteinExistence type="predicted"/>
<comment type="caution">
    <text evidence="1">The sequence shown here is derived from an EMBL/GenBank/DDBJ whole genome shotgun (WGS) entry which is preliminary data.</text>
</comment>
<evidence type="ECO:0000313" key="2">
    <source>
        <dbReference type="Proteomes" id="UP001606305"/>
    </source>
</evidence>
<evidence type="ECO:0000313" key="1">
    <source>
        <dbReference type="EMBL" id="MFG6456851.1"/>
    </source>
</evidence>
<protein>
    <recommendedName>
        <fullName evidence="3">Phage tail protein</fullName>
    </recommendedName>
</protein>
<evidence type="ECO:0008006" key="3">
    <source>
        <dbReference type="Google" id="ProtNLM"/>
    </source>
</evidence>
<name>A0ABW7G4P1_9BURK</name>
<dbReference type="Proteomes" id="UP001606305">
    <property type="component" value="Unassembled WGS sequence"/>
</dbReference>
<gene>
    <name evidence="1" type="ORF">ACG00X_08395</name>
</gene>